<gene>
    <name evidence="1" type="ORF">RGQ15_18705</name>
</gene>
<dbReference type="InterPro" id="IPR000944">
    <property type="entry name" value="Tscrpt_reg_Rrf2"/>
</dbReference>
<evidence type="ECO:0000313" key="1">
    <source>
        <dbReference type="EMBL" id="MDS9469600.1"/>
    </source>
</evidence>
<reference evidence="2" key="1">
    <citation type="submission" date="2023-07" db="EMBL/GenBank/DDBJ databases">
        <title>Paracoccus sp. MBLB3053 whole genome sequence.</title>
        <authorList>
            <person name="Hwang C.Y."/>
            <person name="Cho E.-S."/>
            <person name="Seo M.-J."/>
        </authorList>
    </citation>
    <scope>NUCLEOTIDE SEQUENCE [LARGE SCALE GENOMIC DNA]</scope>
    <source>
        <strain evidence="2">MBLB3053</strain>
    </source>
</reference>
<evidence type="ECO:0000313" key="2">
    <source>
        <dbReference type="Proteomes" id="UP001269144"/>
    </source>
</evidence>
<comment type="caution">
    <text evidence="1">The sequence shown here is derived from an EMBL/GenBank/DDBJ whole genome shotgun (WGS) entry which is preliminary data.</text>
</comment>
<dbReference type="Gene3D" id="1.10.10.10">
    <property type="entry name" value="Winged helix-like DNA-binding domain superfamily/Winged helix DNA-binding domain"/>
    <property type="match status" value="1"/>
</dbReference>
<sequence length="145" mass="15622">MNKDTRLSDVLHVLLHMAQADAPLTSEVLARSMGTNPAVFRRTMAGLRDAGIVRSEKGHGGGWQLAEPLERITLMSVYEALGCPNLFAIGSRSEHGECLVETKVNAVLAETMDEATALFAKRFSALTLDQIAPNAPVPASIHLDK</sequence>
<dbReference type="EMBL" id="JAVQLW010000004">
    <property type="protein sequence ID" value="MDS9469600.1"/>
    <property type="molecule type" value="Genomic_DNA"/>
</dbReference>
<dbReference type="Pfam" id="PF02082">
    <property type="entry name" value="Rrf2"/>
    <property type="match status" value="1"/>
</dbReference>
<dbReference type="PANTHER" id="PTHR33221:SF15">
    <property type="entry name" value="HTH-TYPE TRANSCRIPTIONAL REGULATOR YWGB-RELATED"/>
    <property type="match status" value="1"/>
</dbReference>
<protein>
    <submittedName>
        <fullName evidence="1">Rrf2 family transcriptional regulator</fullName>
    </submittedName>
</protein>
<organism evidence="1 2">
    <name type="scientific">Paracoccus aurantius</name>
    <dbReference type="NCBI Taxonomy" id="3073814"/>
    <lineage>
        <taxon>Bacteria</taxon>
        <taxon>Pseudomonadati</taxon>
        <taxon>Pseudomonadota</taxon>
        <taxon>Alphaproteobacteria</taxon>
        <taxon>Rhodobacterales</taxon>
        <taxon>Paracoccaceae</taxon>
        <taxon>Paracoccus</taxon>
    </lineage>
</organism>
<dbReference type="InterPro" id="IPR036390">
    <property type="entry name" value="WH_DNA-bd_sf"/>
</dbReference>
<accession>A0ABU2HX16</accession>
<name>A0ABU2HX16_9RHOB</name>
<dbReference type="Proteomes" id="UP001269144">
    <property type="component" value="Unassembled WGS sequence"/>
</dbReference>
<keyword evidence="2" id="KW-1185">Reference proteome</keyword>
<dbReference type="PANTHER" id="PTHR33221">
    <property type="entry name" value="WINGED HELIX-TURN-HELIX TRANSCRIPTIONAL REGULATOR, RRF2 FAMILY"/>
    <property type="match status" value="1"/>
</dbReference>
<dbReference type="SUPFAM" id="SSF46785">
    <property type="entry name" value="Winged helix' DNA-binding domain"/>
    <property type="match status" value="1"/>
</dbReference>
<dbReference type="RefSeq" id="WP_311162286.1">
    <property type="nucleotide sequence ID" value="NZ_JAVQLW010000004.1"/>
</dbReference>
<proteinExistence type="predicted"/>
<dbReference type="PROSITE" id="PS51197">
    <property type="entry name" value="HTH_RRF2_2"/>
    <property type="match status" value="1"/>
</dbReference>
<dbReference type="InterPro" id="IPR036388">
    <property type="entry name" value="WH-like_DNA-bd_sf"/>
</dbReference>